<dbReference type="PANTHER" id="PTHR42106">
    <property type="entry name" value="CHROMOSOME 10, WHOLE GENOME SHOTGUN SEQUENCE"/>
    <property type="match status" value="1"/>
</dbReference>
<feature type="compositionally biased region" description="Basic and acidic residues" evidence="1">
    <location>
        <begin position="56"/>
        <end position="69"/>
    </location>
</feature>
<feature type="compositionally biased region" description="Polar residues" evidence="1">
    <location>
        <begin position="45"/>
        <end position="55"/>
    </location>
</feature>
<feature type="region of interest" description="Disordered" evidence="1">
    <location>
        <begin position="598"/>
        <end position="641"/>
    </location>
</feature>
<organism evidence="2 3">
    <name type="scientific">Schizothecium vesticola</name>
    <dbReference type="NCBI Taxonomy" id="314040"/>
    <lineage>
        <taxon>Eukaryota</taxon>
        <taxon>Fungi</taxon>
        <taxon>Dikarya</taxon>
        <taxon>Ascomycota</taxon>
        <taxon>Pezizomycotina</taxon>
        <taxon>Sordariomycetes</taxon>
        <taxon>Sordariomycetidae</taxon>
        <taxon>Sordariales</taxon>
        <taxon>Schizotheciaceae</taxon>
        <taxon>Schizothecium</taxon>
    </lineage>
</organism>
<accession>A0AA40EQP2</accession>
<dbReference type="Proteomes" id="UP001172155">
    <property type="component" value="Unassembled WGS sequence"/>
</dbReference>
<feature type="region of interest" description="Disordered" evidence="1">
    <location>
        <begin position="31"/>
        <end position="75"/>
    </location>
</feature>
<feature type="region of interest" description="Disordered" evidence="1">
    <location>
        <begin position="460"/>
        <end position="551"/>
    </location>
</feature>
<gene>
    <name evidence="2" type="ORF">B0T18DRAFT_330490</name>
</gene>
<dbReference type="EMBL" id="JAUKUD010000005">
    <property type="protein sequence ID" value="KAK0743754.1"/>
    <property type="molecule type" value="Genomic_DNA"/>
</dbReference>
<feature type="region of interest" description="Disordered" evidence="1">
    <location>
        <begin position="237"/>
        <end position="301"/>
    </location>
</feature>
<name>A0AA40EQP2_9PEZI</name>
<feature type="compositionally biased region" description="Low complexity" evidence="1">
    <location>
        <begin position="513"/>
        <end position="522"/>
    </location>
</feature>
<comment type="caution">
    <text evidence="2">The sequence shown here is derived from an EMBL/GenBank/DDBJ whole genome shotgun (WGS) entry which is preliminary data.</text>
</comment>
<evidence type="ECO:0000256" key="1">
    <source>
        <dbReference type="SAM" id="MobiDB-lite"/>
    </source>
</evidence>
<reference evidence="2" key="1">
    <citation type="submission" date="2023-06" db="EMBL/GenBank/DDBJ databases">
        <title>Genome-scale phylogeny and comparative genomics of the fungal order Sordariales.</title>
        <authorList>
            <consortium name="Lawrence Berkeley National Laboratory"/>
            <person name="Hensen N."/>
            <person name="Bonometti L."/>
            <person name="Westerberg I."/>
            <person name="Brannstrom I.O."/>
            <person name="Guillou S."/>
            <person name="Cros-Aarteil S."/>
            <person name="Calhoun S."/>
            <person name="Haridas S."/>
            <person name="Kuo A."/>
            <person name="Mondo S."/>
            <person name="Pangilinan J."/>
            <person name="Riley R."/>
            <person name="LaButti K."/>
            <person name="Andreopoulos B."/>
            <person name="Lipzen A."/>
            <person name="Chen C."/>
            <person name="Yanf M."/>
            <person name="Daum C."/>
            <person name="Ng V."/>
            <person name="Clum A."/>
            <person name="Steindorff A."/>
            <person name="Ohm R."/>
            <person name="Martin F."/>
            <person name="Silar P."/>
            <person name="Natvig D."/>
            <person name="Lalanne C."/>
            <person name="Gautier V."/>
            <person name="Ament-velasquez S.L."/>
            <person name="Kruys A."/>
            <person name="Hutchinson M.I."/>
            <person name="Powell A.J."/>
            <person name="Barry K."/>
            <person name="Miller A.N."/>
            <person name="Grigoriev I.V."/>
            <person name="Debuchy R."/>
            <person name="Gladieux P."/>
            <person name="Thoren M.H."/>
            <person name="Johannesson H."/>
        </authorList>
    </citation>
    <scope>NUCLEOTIDE SEQUENCE</scope>
    <source>
        <strain evidence="2">SMH3187-1</strain>
    </source>
</reference>
<protein>
    <submittedName>
        <fullName evidence="2">Uncharacterized protein</fullName>
    </submittedName>
</protein>
<feature type="compositionally biased region" description="Polar residues" evidence="1">
    <location>
        <begin position="492"/>
        <end position="504"/>
    </location>
</feature>
<dbReference type="AlphaFoldDB" id="A0AA40EQP2"/>
<keyword evidence="3" id="KW-1185">Reference proteome</keyword>
<evidence type="ECO:0000313" key="2">
    <source>
        <dbReference type="EMBL" id="KAK0743754.1"/>
    </source>
</evidence>
<feature type="compositionally biased region" description="Basic residues" evidence="1">
    <location>
        <begin position="260"/>
        <end position="273"/>
    </location>
</feature>
<evidence type="ECO:0000313" key="3">
    <source>
        <dbReference type="Proteomes" id="UP001172155"/>
    </source>
</evidence>
<sequence>MSDIDVEFDDVAVIDDDDIGPVPVARPPLAKARSLSDATAPALSPSPQIFESARQQAKDDIGIRDKNREPQAALPSTPIRAGFAVRGLALHMPQRDPSPARHHPYGNNAPLSPKLDHSHTYASPNNILPRRSRGLDFSRAATSLHHSTLAEPVSPGSSPTIGSRAVNIPARRPGEFGIAEQSSNSLWSMMGNQEKMHVSSSLGSNAHILSDSSSSSDDDDDMDFDMTEEYVVTPQASRLGPNTPWMPAGSLAPTPSSFQHRQRMRKQHKRKARPLGLGFHSPASGAALSRSPPGNKEMSAFHARRESISWAANQLNISGNESDDSPRQLDGVESPLRRGVIRRTVTRRGNMLPKPKGFARIRAALLEESAPVDTEVRREAEVVKQVMESELDLGLRIYSTASQSAASSPNLGTQDPMDELADDAMMVDSSSSGNGPNNAISGQVRKQVPQGKLFWNALSDGAAPRITPPPPSFGIARGSSAGLSMDEMSMDSPATSSHGHSQNPFLLPGGAMTTTSSSGTGTPQAPASQNLSGAPPANAGTGGGPPPLQKLPTAAEITQRINNKRRRDDDFEIGGFKRRAVSPGMSAHNSPIMQSPLQRDLAPWGSRPGSVGGDTVGKSGSGSGSGSGAPSESGNFAERGRIVGGKVRIGLQGMMDTNDGITRLSIE</sequence>
<feature type="compositionally biased region" description="Polar residues" evidence="1">
    <location>
        <begin position="523"/>
        <end position="532"/>
    </location>
</feature>
<feature type="compositionally biased region" description="Gly residues" evidence="1">
    <location>
        <begin position="610"/>
        <end position="627"/>
    </location>
</feature>
<dbReference type="PANTHER" id="PTHR42106:SF1">
    <property type="match status" value="1"/>
</dbReference>
<proteinExistence type="predicted"/>